<dbReference type="InterPro" id="IPR041679">
    <property type="entry name" value="DNA2/NAM7-like_C"/>
</dbReference>
<dbReference type="SUPFAM" id="SSF52540">
    <property type="entry name" value="P-loop containing nucleoside triphosphate hydrolases"/>
    <property type="match status" value="1"/>
</dbReference>
<dbReference type="GO" id="GO:0031048">
    <property type="term" value="P:regulatory ncRNA-mediated heterochromatin formation"/>
    <property type="evidence" value="ECO:0007669"/>
    <property type="project" value="TreeGrafter"/>
</dbReference>
<dbReference type="GO" id="GO:0004386">
    <property type="term" value="F:helicase activity"/>
    <property type="evidence" value="ECO:0007669"/>
    <property type="project" value="InterPro"/>
</dbReference>
<dbReference type="FunCoup" id="A0A0C3DGU7">
    <property type="interactions" value="5"/>
</dbReference>
<dbReference type="EMBL" id="KN822068">
    <property type="protein sequence ID" value="KIM59925.1"/>
    <property type="molecule type" value="Genomic_DNA"/>
</dbReference>
<dbReference type="Pfam" id="PF13087">
    <property type="entry name" value="AAA_12"/>
    <property type="match status" value="1"/>
</dbReference>
<dbReference type="GO" id="GO:0031380">
    <property type="term" value="C:nuclear RNA-directed RNA polymerase complex"/>
    <property type="evidence" value="ECO:0007669"/>
    <property type="project" value="TreeGrafter"/>
</dbReference>
<evidence type="ECO:0000259" key="3">
    <source>
        <dbReference type="Pfam" id="PF13087"/>
    </source>
</evidence>
<keyword evidence="5" id="KW-1185">Reference proteome</keyword>
<dbReference type="STRING" id="1036808.A0A0C3DGU7"/>
<dbReference type="Proteomes" id="UP000053989">
    <property type="component" value="Unassembled WGS sequence"/>
</dbReference>
<dbReference type="Gene3D" id="3.40.50.300">
    <property type="entry name" value="P-loop containing nucleotide triphosphate hydrolases"/>
    <property type="match status" value="2"/>
</dbReference>
<gene>
    <name evidence="4" type="ORF">SCLCIDRAFT_1217374</name>
</gene>
<reference evidence="4 5" key="1">
    <citation type="submission" date="2014-04" db="EMBL/GenBank/DDBJ databases">
        <authorList>
            <consortium name="DOE Joint Genome Institute"/>
            <person name="Kuo A."/>
            <person name="Kohler A."/>
            <person name="Nagy L.G."/>
            <person name="Floudas D."/>
            <person name="Copeland A."/>
            <person name="Barry K.W."/>
            <person name="Cichocki N."/>
            <person name="Veneault-Fourrey C."/>
            <person name="LaButti K."/>
            <person name="Lindquist E.A."/>
            <person name="Lipzen A."/>
            <person name="Lundell T."/>
            <person name="Morin E."/>
            <person name="Murat C."/>
            <person name="Sun H."/>
            <person name="Tunlid A."/>
            <person name="Henrissat B."/>
            <person name="Grigoriev I.V."/>
            <person name="Hibbett D.S."/>
            <person name="Martin F."/>
            <person name="Nordberg H.P."/>
            <person name="Cantor M.N."/>
            <person name="Hua S.X."/>
        </authorList>
    </citation>
    <scope>NUCLEOTIDE SEQUENCE [LARGE SCALE GENOMIC DNA]</scope>
    <source>
        <strain evidence="4 5">Foug A</strain>
    </source>
</reference>
<feature type="domain" description="DNA2/NAM7 helicase-like C-terminal" evidence="3">
    <location>
        <begin position="817"/>
        <end position="1035"/>
    </location>
</feature>
<dbReference type="InParanoid" id="A0A0C3DGU7"/>
<dbReference type="PANTHER" id="PTHR10887">
    <property type="entry name" value="DNA2/NAM7 HELICASE FAMILY"/>
    <property type="match status" value="1"/>
</dbReference>
<feature type="compositionally biased region" description="Basic and acidic residues" evidence="1">
    <location>
        <begin position="1214"/>
        <end position="1228"/>
    </location>
</feature>
<evidence type="ECO:0000313" key="4">
    <source>
        <dbReference type="EMBL" id="KIM59925.1"/>
    </source>
</evidence>
<evidence type="ECO:0000259" key="2">
    <source>
        <dbReference type="Pfam" id="PF13086"/>
    </source>
</evidence>
<feature type="compositionally biased region" description="Polar residues" evidence="1">
    <location>
        <begin position="1365"/>
        <end position="1378"/>
    </location>
</feature>
<dbReference type="PANTHER" id="PTHR10887:SF341">
    <property type="entry name" value="NFX1-TYPE ZINC FINGER-CONTAINING PROTEIN 1"/>
    <property type="match status" value="1"/>
</dbReference>
<feature type="region of interest" description="Disordered" evidence="1">
    <location>
        <begin position="1214"/>
        <end position="1378"/>
    </location>
</feature>
<dbReference type="InterPro" id="IPR041677">
    <property type="entry name" value="DNA2/NAM7_AAA_11"/>
</dbReference>
<feature type="domain" description="DNA2/NAM7 helicase helicase" evidence="2">
    <location>
        <begin position="484"/>
        <end position="803"/>
    </location>
</feature>
<evidence type="ECO:0000256" key="1">
    <source>
        <dbReference type="SAM" id="MobiDB-lite"/>
    </source>
</evidence>
<feature type="compositionally biased region" description="Low complexity" evidence="1">
    <location>
        <begin position="1251"/>
        <end position="1261"/>
    </location>
</feature>
<evidence type="ECO:0008006" key="6">
    <source>
        <dbReference type="Google" id="ProtNLM"/>
    </source>
</evidence>
<reference evidence="5" key="2">
    <citation type="submission" date="2015-01" db="EMBL/GenBank/DDBJ databases">
        <title>Evolutionary Origins and Diversification of the Mycorrhizal Mutualists.</title>
        <authorList>
            <consortium name="DOE Joint Genome Institute"/>
            <consortium name="Mycorrhizal Genomics Consortium"/>
            <person name="Kohler A."/>
            <person name="Kuo A."/>
            <person name="Nagy L.G."/>
            <person name="Floudas D."/>
            <person name="Copeland A."/>
            <person name="Barry K.W."/>
            <person name="Cichocki N."/>
            <person name="Veneault-Fourrey C."/>
            <person name="LaButti K."/>
            <person name="Lindquist E.A."/>
            <person name="Lipzen A."/>
            <person name="Lundell T."/>
            <person name="Morin E."/>
            <person name="Murat C."/>
            <person name="Riley R."/>
            <person name="Ohm R."/>
            <person name="Sun H."/>
            <person name="Tunlid A."/>
            <person name="Henrissat B."/>
            <person name="Grigoriev I.V."/>
            <person name="Hibbett D.S."/>
            <person name="Martin F."/>
        </authorList>
    </citation>
    <scope>NUCLEOTIDE SEQUENCE [LARGE SCALE GENOMIC DNA]</scope>
    <source>
        <strain evidence="5">Foug A</strain>
    </source>
</reference>
<name>A0A0C3DGU7_9AGAM</name>
<dbReference type="InterPro" id="IPR045055">
    <property type="entry name" value="DNA2/NAM7-like"/>
</dbReference>
<dbReference type="InterPro" id="IPR027417">
    <property type="entry name" value="P-loop_NTPase"/>
</dbReference>
<protein>
    <recommendedName>
        <fullName evidence="6">NFX1-type zinc finger-containing protein 1</fullName>
    </recommendedName>
</protein>
<dbReference type="CDD" id="cd06008">
    <property type="entry name" value="NF-X1-zinc-finger"/>
    <property type="match status" value="1"/>
</dbReference>
<dbReference type="OrthoDB" id="2423195at2759"/>
<proteinExistence type="predicted"/>
<dbReference type="CDD" id="cd18808">
    <property type="entry name" value="SF1_C_Upf1"/>
    <property type="match status" value="1"/>
</dbReference>
<dbReference type="InterPro" id="IPR047187">
    <property type="entry name" value="SF1_C_Upf1"/>
</dbReference>
<evidence type="ECO:0000313" key="5">
    <source>
        <dbReference type="Proteomes" id="UP000053989"/>
    </source>
</evidence>
<accession>A0A0C3DGU7</accession>
<dbReference type="HOGENOM" id="CLU_005405_0_0_1"/>
<sequence length="1378" mass="156067">MTDQRTRQLDKRFHDILSGSVKLDERTSASHLFLQGLCAQVDPIKCVDEIVSSPPGLDAVQKAMFSDLRTEFLNGLASDVLEYLLRAEGMGGDMLNVVIFRIVEPPIFWREFCKAFEDRALDQRAQRLFATVLSFLLQMTNRDPTPYRKLASNPVILGKLLASDHHEIREAGYLINHILSTISTAYSSEAPGGRHDNDFADFRKISVIPTAAELVSKRSPALQPAWMLDEPDGKETRVAEYFDNMFRLLREDMMHELREELEIVPNKKQRRHRGLIVDVELDDVYTGPYDRKIPWGFLLECDVDFPIFQKLKHSKRGLLFTDASDQSAAELLKLRHEERKRFLTHDPSGAKLLRHQTLTCLIADDGQIITLGTIHRDPSLLAMEPPNIVFHVEGRVDVSKIFLQLKGAKSLRLVQIDTPLFAFEPVLKALQKMRFLPLSDEILFWEKGKTVKGPLVSIPEITSELTQDPSIDIQMLFRTQTSVKLDTSQVQSLLAALNQKVSLIQGPPGTGKSFIGALLAKALYKYTNQTILVVCYTNHALDQFLEDLINVGIERRHIARFGSRPKPSVQDLSVTNLTRKRLLSREDWDDVDEWKLMANHYNDQLHDSFKKFISSDTDFLQMLSYIESEDPEFFTAFQVPTSEDGMFIVGPKGKPAGPTFLISRWAYGESPSFFKDEPNVRNAAHIWNMEPTHRQQKLESWKTGIMRDIVDDICTAGKRFNNCQDDLKSKLRGYLQLTGKRIIGCTTTGAAKYMEDITDISPDVLLVEEAGEILESHVITALSSSTTHMILIGDHKQLRPKVKNYTLTVEKGDGYDLNRSLFERLVLKGFPHVTLSTQHRMRPEISSLIRALTYPDLIDAPETQNRDNIRGVQSNVIFVDHGHPEDDDKRIIDRGDGGSPSSKQNTFEVEMVFRIVCYLAYQGYESENIVILTPYLGQLSLLRDALKNELDPILNELDSNALWHAGLLEQVGSVKKKDRIRLVTIDNYQGEESDIVVASLCRSNAYNAIGFMDSPERLNVLISRARNGLILVGNSSTFEQSKKGGELWSRFFDLLRKGGYFYRGFPVKCQRHPNWTCLMEKPDDFDISPTGGCTEPCGILLSCGIHSCPLKCHPTSTALNRLDKHATVLCEVSIRDVCPAGVHAMIWKCYEERPAKCKQCENETKRIKKQEKLDLDVKEKRKATEYEHELLNYKLEEVVQYATKVLSDLIQTGEEREGGKVNTRETEQPVKQVASMATPCSDETSPSLIAGSPPTSTLSGPLPFPPQNQPSNQNTARNQLLDSWRDHTSDSPSPSPQYPLDSWRNHKSSPAPMPSQWPTYLWKKRTSDSLSSSPQYPLGSWRNHKSSPVPMPSQWPTHLWKNRTSDSLSSSPQYPLDS</sequence>
<dbReference type="CDD" id="cd17936">
    <property type="entry name" value="EEXXEc_NFX1"/>
    <property type="match status" value="1"/>
</dbReference>
<dbReference type="FunFam" id="3.40.50.300:FF:001660">
    <property type="entry name" value="NF-X1 finger and helicase protein, putative"/>
    <property type="match status" value="1"/>
</dbReference>
<dbReference type="Pfam" id="PF13086">
    <property type="entry name" value="AAA_11"/>
    <property type="match status" value="1"/>
</dbReference>
<organism evidence="4 5">
    <name type="scientific">Scleroderma citrinum Foug A</name>
    <dbReference type="NCBI Taxonomy" id="1036808"/>
    <lineage>
        <taxon>Eukaryota</taxon>
        <taxon>Fungi</taxon>
        <taxon>Dikarya</taxon>
        <taxon>Basidiomycota</taxon>
        <taxon>Agaricomycotina</taxon>
        <taxon>Agaricomycetes</taxon>
        <taxon>Agaricomycetidae</taxon>
        <taxon>Boletales</taxon>
        <taxon>Sclerodermatineae</taxon>
        <taxon>Sclerodermataceae</taxon>
        <taxon>Scleroderma</taxon>
    </lineage>
</organism>